<dbReference type="Proteomes" id="UP000005237">
    <property type="component" value="Unassembled WGS sequence"/>
</dbReference>
<keyword evidence="2" id="KW-0812">Transmembrane</keyword>
<name>A0A8R1ICR5_CAEJA</name>
<feature type="compositionally biased region" description="Basic and acidic residues" evidence="1">
    <location>
        <begin position="163"/>
        <end position="180"/>
    </location>
</feature>
<accession>A0A8R1ICR5</accession>
<sequence>MRHGPFSVCDPTILYLGPLSKMLIISKALLFLSFFHLVTASGYLEMSFKSDFHLKAVINITTADTPLLIPFTVSPNETETLPRIPINFVGIEEYRLTIFVINEDKQAKRKLEEEEKKNEESFGEEEDEDDDDTDKRKQKKVKTTEIEEKKDEKIVKLSKKERRKETLKARKTDEQKRRAGEAILNSR</sequence>
<feature type="compositionally biased region" description="Acidic residues" evidence="1">
    <location>
        <begin position="121"/>
        <end position="132"/>
    </location>
</feature>
<dbReference type="AlphaFoldDB" id="A0A8R1ICR5"/>
<evidence type="ECO:0000313" key="4">
    <source>
        <dbReference type="Proteomes" id="UP000005237"/>
    </source>
</evidence>
<organism evidence="3 4">
    <name type="scientific">Caenorhabditis japonica</name>
    <dbReference type="NCBI Taxonomy" id="281687"/>
    <lineage>
        <taxon>Eukaryota</taxon>
        <taxon>Metazoa</taxon>
        <taxon>Ecdysozoa</taxon>
        <taxon>Nematoda</taxon>
        <taxon>Chromadorea</taxon>
        <taxon>Rhabditida</taxon>
        <taxon>Rhabditina</taxon>
        <taxon>Rhabditomorpha</taxon>
        <taxon>Rhabditoidea</taxon>
        <taxon>Rhabditidae</taxon>
        <taxon>Peloderinae</taxon>
        <taxon>Caenorhabditis</taxon>
    </lineage>
</organism>
<evidence type="ECO:0000256" key="2">
    <source>
        <dbReference type="SAM" id="Phobius"/>
    </source>
</evidence>
<proteinExistence type="predicted"/>
<keyword evidence="4" id="KW-1185">Reference proteome</keyword>
<feature type="region of interest" description="Disordered" evidence="1">
    <location>
        <begin position="161"/>
        <end position="187"/>
    </location>
</feature>
<reference evidence="4" key="1">
    <citation type="submission" date="2010-08" db="EMBL/GenBank/DDBJ databases">
        <authorList>
            <consortium name="Caenorhabditis japonica Sequencing Consortium"/>
            <person name="Wilson R.K."/>
        </authorList>
    </citation>
    <scope>NUCLEOTIDE SEQUENCE [LARGE SCALE GENOMIC DNA]</scope>
    <source>
        <strain evidence="4">DF5081</strain>
    </source>
</reference>
<dbReference type="EnsemblMetazoa" id="CJA31825a.1">
    <property type="protein sequence ID" value="CJA31825a.1"/>
    <property type="gene ID" value="WBGene00207672"/>
</dbReference>
<keyword evidence="2" id="KW-1133">Transmembrane helix</keyword>
<reference evidence="3" key="2">
    <citation type="submission" date="2022-06" db="UniProtKB">
        <authorList>
            <consortium name="EnsemblMetazoa"/>
        </authorList>
    </citation>
    <scope>IDENTIFICATION</scope>
    <source>
        <strain evidence="3">DF5081</strain>
    </source>
</reference>
<evidence type="ECO:0000313" key="3">
    <source>
        <dbReference type="EnsemblMetazoa" id="CJA31825a.1"/>
    </source>
</evidence>
<feature type="transmembrane region" description="Helical" evidence="2">
    <location>
        <begin position="24"/>
        <end position="44"/>
    </location>
</feature>
<keyword evidence="2" id="KW-0472">Membrane</keyword>
<feature type="region of interest" description="Disordered" evidence="1">
    <location>
        <begin position="112"/>
        <end position="145"/>
    </location>
</feature>
<evidence type="ECO:0000256" key="1">
    <source>
        <dbReference type="SAM" id="MobiDB-lite"/>
    </source>
</evidence>
<protein>
    <submittedName>
        <fullName evidence="3">Uncharacterized protein</fullName>
    </submittedName>
</protein>